<evidence type="ECO:0000313" key="3">
    <source>
        <dbReference type="Proteomes" id="UP001141552"/>
    </source>
</evidence>
<dbReference type="EMBL" id="JAKUCV010006851">
    <property type="protein sequence ID" value="KAJ4825618.1"/>
    <property type="molecule type" value="Genomic_DNA"/>
</dbReference>
<evidence type="ECO:0000256" key="1">
    <source>
        <dbReference type="SAM" id="Phobius"/>
    </source>
</evidence>
<reference evidence="2" key="1">
    <citation type="submission" date="2022-02" db="EMBL/GenBank/DDBJ databases">
        <authorList>
            <person name="Henning P.M."/>
            <person name="McCubbin A.G."/>
            <person name="Shore J.S."/>
        </authorList>
    </citation>
    <scope>NUCLEOTIDE SEQUENCE</scope>
    <source>
        <strain evidence="2">F60SS</strain>
        <tissue evidence="2">Leaves</tissue>
    </source>
</reference>
<sequence length="91" mass="10376">MKVIKGTGKRGIRTLGTKNSYNGLAIRRFSPLSHLSQLKKVNYPSYITLLSKGGQEKKRCHFSVSFLIITPFLSFYSIPTSLFSRFYINLI</sequence>
<dbReference type="Proteomes" id="UP001141552">
    <property type="component" value="Unassembled WGS sequence"/>
</dbReference>
<keyword evidence="1" id="KW-1133">Transmembrane helix</keyword>
<keyword evidence="3" id="KW-1185">Reference proteome</keyword>
<name>A0A9Q0F5Z5_9ROSI</name>
<keyword evidence="1" id="KW-0472">Membrane</keyword>
<gene>
    <name evidence="2" type="ORF">Tsubulata_039190</name>
</gene>
<dbReference type="AlphaFoldDB" id="A0A9Q0F5Z5"/>
<proteinExistence type="predicted"/>
<comment type="caution">
    <text evidence="2">The sequence shown here is derived from an EMBL/GenBank/DDBJ whole genome shotgun (WGS) entry which is preliminary data.</text>
</comment>
<feature type="transmembrane region" description="Helical" evidence="1">
    <location>
        <begin position="60"/>
        <end position="78"/>
    </location>
</feature>
<evidence type="ECO:0000313" key="2">
    <source>
        <dbReference type="EMBL" id="KAJ4825618.1"/>
    </source>
</evidence>
<accession>A0A9Q0F5Z5</accession>
<protein>
    <submittedName>
        <fullName evidence="2">Uncharacterized protein</fullName>
    </submittedName>
</protein>
<keyword evidence="1" id="KW-0812">Transmembrane</keyword>
<reference evidence="2" key="2">
    <citation type="journal article" date="2023" name="Plants (Basel)">
        <title>Annotation of the Turnera subulata (Passifloraceae) Draft Genome Reveals the S-Locus Evolved after the Divergence of Turneroideae from Passifloroideae in a Stepwise Manner.</title>
        <authorList>
            <person name="Henning P.M."/>
            <person name="Roalson E.H."/>
            <person name="Mir W."/>
            <person name="McCubbin A.G."/>
            <person name="Shore J.S."/>
        </authorList>
    </citation>
    <scope>NUCLEOTIDE SEQUENCE</scope>
    <source>
        <strain evidence="2">F60SS</strain>
    </source>
</reference>
<dbReference type="OrthoDB" id="1979959at2759"/>
<organism evidence="2 3">
    <name type="scientific">Turnera subulata</name>
    <dbReference type="NCBI Taxonomy" id="218843"/>
    <lineage>
        <taxon>Eukaryota</taxon>
        <taxon>Viridiplantae</taxon>
        <taxon>Streptophyta</taxon>
        <taxon>Embryophyta</taxon>
        <taxon>Tracheophyta</taxon>
        <taxon>Spermatophyta</taxon>
        <taxon>Magnoliopsida</taxon>
        <taxon>eudicotyledons</taxon>
        <taxon>Gunneridae</taxon>
        <taxon>Pentapetalae</taxon>
        <taxon>rosids</taxon>
        <taxon>fabids</taxon>
        <taxon>Malpighiales</taxon>
        <taxon>Passifloraceae</taxon>
        <taxon>Turnera</taxon>
    </lineage>
</organism>